<dbReference type="InterPro" id="IPR041656">
    <property type="entry name" value="TPR_5"/>
</dbReference>
<evidence type="ECO:0000259" key="1">
    <source>
        <dbReference type="Pfam" id="PF12688"/>
    </source>
</evidence>
<name>A0A087CE79_9BIFI</name>
<dbReference type="STRING" id="218140.BPSY_1988"/>
<dbReference type="InterPro" id="IPR011990">
    <property type="entry name" value="TPR-like_helical_dom_sf"/>
</dbReference>
<organism evidence="2 3">
    <name type="scientific">Bifidobacterium psychraerophilum</name>
    <dbReference type="NCBI Taxonomy" id="218140"/>
    <lineage>
        <taxon>Bacteria</taxon>
        <taxon>Bacillati</taxon>
        <taxon>Actinomycetota</taxon>
        <taxon>Actinomycetes</taxon>
        <taxon>Bifidobacteriales</taxon>
        <taxon>Bifidobacteriaceae</taxon>
        <taxon>Bifidobacterium</taxon>
    </lineage>
</organism>
<accession>A0A087CE79</accession>
<dbReference type="SUPFAM" id="SSF48452">
    <property type="entry name" value="TPR-like"/>
    <property type="match status" value="1"/>
</dbReference>
<sequence>MHSWDEQIELFWSTADDTRPDETLDAMRELVAQRPADDPEALYEWASVHDYLGMETEAIPLYRSALDHGLTGDRRPQAIIQLASSLRNIGDPQAAIDLLRAHPQDQITGDAAQAFLALALRDAGYSDEALQIALVALARTLPLYQRAVENYAQDLTATKHEA</sequence>
<dbReference type="RefSeq" id="WP_033497359.1">
    <property type="nucleotide sequence ID" value="NZ_JGZI01000010.1"/>
</dbReference>
<reference evidence="2 3" key="1">
    <citation type="submission" date="2014-03" db="EMBL/GenBank/DDBJ databases">
        <title>Genomics of Bifidobacteria.</title>
        <authorList>
            <person name="Ventura M."/>
            <person name="Milani C."/>
            <person name="Lugli G.A."/>
        </authorList>
    </citation>
    <scope>NUCLEOTIDE SEQUENCE [LARGE SCALE GENOMIC DNA]</scope>
    <source>
        <strain evidence="2 3">LMG 21775</strain>
    </source>
</reference>
<gene>
    <name evidence="2" type="ORF">BPSY_1988</name>
</gene>
<feature type="domain" description="Tetratrico peptide repeat group 5" evidence="1">
    <location>
        <begin position="40"/>
        <end position="155"/>
    </location>
</feature>
<protein>
    <recommendedName>
        <fullName evidence="1">Tetratrico peptide repeat group 5 domain-containing protein</fullName>
    </recommendedName>
</protein>
<dbReference type="eggNOG" id="COG0457">
    <property type="taxonomic scope" value="Bacteria"/>
</dbReference>
<proteinExistence type="predicted"/>
<comment type="caution">
    <text evidence="2">The sequence shown here is derived from an EMBL/GenBank/DDBJ whole genome shotgun (WGS) entry which is preliminary data.</text>
</comment>
<dbReference type="OrthoDB" id="193829at2"/>
<dbReference type="Pfam" id="PF12688">
    <property type="entry name" value="TPR_5"/>
    <property type="match status" value="1"/>
</dbReference>
<dbReference type="AlphaFoldDB" id="A0A087CE79"/>
<dbReference type="Gene3D" id="1.25.40.10">
    <property type="entry name" value="Tetratricopeptide repeat domain"/>
    <property type="match status" value="1"/>
</dbReference>
<keyword evidence="3" id="KW-1185">Reference proteome</keyword>
<dbReference type="EMBL" id="JGZI01000010">
    <property type="protein sequence ID" value="KFI81579.1"/>
    <property type="molecule type" value="Genomic_DNA"/>
</dbReference>
<dbReference type="Proteomes" id="UP000029050">
    <property type="component" value="Unassembled WGS sequence"/>
</dbReference>
<evidence type="ECO:0000313" key="2">
    <source>
        <dbReference type="EMBL" id="KFI81579.1"/>
    </source>
</evidence>
<evidence type="ECO:0000313" key="3">
    <source>
        <dbReference type="Proteomes" id="UP000029050"/>
    </source>
</evidence>